<reference evidence="2 3" key="1">
    <citation type="submission" date="2021-04" db="EMBL/GenBank/DDBJ databases">
        <authorList>
            <person name="Bliznina A."/>
        </authorList>
    </citation>
    <scope>NUCLEOTIDE SEQUENCE [LARGE SCALE GENOMIC DNA]</scope>
</reference>
<accession>A0ABN7SFH9</accession>
<dbReference type="Proteomes" id="UP001158576">
    <property type="component" value="Chromosome XSR"/>
</dbReference>
<feature type="region of interest" description="Disordered" evidence="1">
    <location>
        <begin position="134"/>
        <end position="160"/>
    </location>
</feature>
<feature type="compositionally biased region" description="Basic and acidic residues" evidence="1">
    <location>
        <begin position="134"/>
        <end position="153"/>
    </location>
</feature>
<protein>
    <submittedName>
        <fullName evidence="2">Oidioi.mRNA.OKI2018_I69.XSR.g14246.t1.cds</fullName>
    </submittedName>
</protein>
<name>A0ABN7SFH9_OIKDI</name>
<feature type="compositionally biased region" description="Polar residues" evidence="1">
    <location>
        <begin position="436"/>
        <end position="456"/>
    </location>
</feature>
<evidence type="ECO:0000256" key="1">
    <source>
        <dbReference type="SAM" id="MobiDB-lite"/>
    </source>
</evidence>
<evidence type="ECO:0000313" key="2">
    <source>
        <dbReference type="EMBL" id="CAG5095574.1"/>
    </source>
</evidence>
<evidence type="ECO:0000313" key="3">
    <source>
        <dbReference type="Proteomes" id="UP001158576"/>
    </source>
</evidence>
<dbReference type="EMBL" id="OU015569">
    <property type="protein sequence ID" value="CAG5095574.1"/>
    <property type="molecule type" value="Genomic_DNA"/>
</dbReference>
<sequence length="681" mass="77889">MGQFALNTSEPPTEEDILAIDEQNDLAEMDADEELRLLAENPLPPEGPELEYGPLDSDDEDMTDLQSLPDVNHTNSKEIMTKECITPPLERSTAASNSFRGPIANSSMISPQSGIEDQGASFGSFEETVIRNTRETPHERAMHKLRQRQKDSTKIPPAEWGGAITRTSSIAASVTSEIRRNFNANLNFQSAISEAHSMQRAPPNSNGNSTLNTTESGAMDDAGIQSFETRANVCVKTEPSPDGMELHQRKCRKLQDRVQGCLDFGRHLLSRESLRHVELSHDFTREENLAEFFKKTVGDLKNKIDRKYQDYIDAVQLQREMELKKLEHDSERKLTALLHSAGVLNKISTIEKSLEKESKELDWMEQDPLCNINYNYDAKKTDIDSTRQAFIACRDELFRQITNRCGTLFSVRYSARTPKKDKKKEDPKEGAIDLSKTYQEPPTSSCTSKDSVSTMPSRRAMSKRSRTEVEDHQVRKKTASFPIHNEAQTAQRPRNLPSRGYALPLKMTGKEHQADLLQKKGSTYSEARAPDRNQFNNRFVSDKHFKKETINLKQPNGKFIQQEIKLTPGIPWKVRKDPFSNKKAYEGIYDFIDILGSDPSITPHQLCKGHPSYRAVDLGIHPKDRRQDGYDPRRHVAELRTLYNITNHQRRHQYGRVENQWRRRYLKRVEWLNRISGQLHG</sequence>
<feature type="region of interest" description="Disordered" evidence="1">
    <location>
        <begin position="39"/>
        <end position="58"/>
    </location>
</feature>
<feature type="region of interest" description="Disordered" evidence="1">
    <location>
        <begin position="416"/>
        <end position="497"/>
    </location>
</feature>
<organism evidence="2 3">
    <name type="scientific">Oikopleura dioica</name>
    <name type="common">Tunicate</name>
    <dbReference type="NCBI Taxonomy" id="34765"/>
    <lineage>
        <taxon>Eukaryota</taxon>
        <taxon>Metazoa</taxon>
        <taxon>Chordata</taxon>
        <taxon>Tunicata</taxon>
        <taxon>Appendicularia</taxon>
        <taxon>Copelata</taxon>
        <taxon>Oikopleuridae</taxon>
        <taxon>Oikopleura</taxon>
    </lineage>
</organism>
<gene>
    <name evidence="2" type="ORF">OKIOD_LOCUS5804</name>
</gene>
<proteinExistence type="predicted"/>
<keyword evidence="3" id="KW-1185">Reference proteome</keyword>